<dbReference type="InterPro" id="IPR039417">
    <property type="entry name" value="Peptidase_C1A_papain-like"/>
</dbReference>
<evidence type="ECO:0000256" key="1">
    <source>
        <dbReference type="ARBA" id="ARBA00008455"/>
    </source>
</evidence>
<keyword evidence="6" id="KW-1185">Reference proteome</keyword>
<feature type="compositionally biased region" description="Pro residues" evidence="2">
    <location>
        <begin position="825"/>
        <end position="835"/>
    </location>
</feature>
<dbReference type="InterPro" id="IPR013128">
    <property type="entry name" value="Peptidase_C1A"/>
</dbReference>
<dbReference type="Gene3D" id="3.90.70.10">
    <property type="entry name" value="Cysteine proteinases"/>
    <property type="match status" value="1"/>
</dbReference>
<dbReference type="RefSeq" id="WP_159448199.1">
    <property type="nucleotide sequence ID" value="NZ_FXBB01000003.1"/>
</dbReference>
<evidence type="ECO:0000256" key="3">
    <source>
        <dbReference type="SAM" id="SignalP"/>
    </source>
</evidence>
<reference evidence="6" key="1">
    <citation type="submission" date="2017-04" db="EMBL/GenBank/DDBJ databases">
        <authorList>
            <person name="Varghese N."/>
            <person name="Submissions S."/>
        </authorList>
    </citation>
    <scope>NUCLEOTIDE SEQUENCE [LARGE SCALE GENOMIC DNA]</scope>
    <source>
        <strain evidence="6">USBA 82</strain>
    </source>
</reference>
<dbReference type="Proteomes" id="UP000193355">
    <property type="component" value="Unassembled WGS sequence"/>
</dbReference>
<dbReference type="InterPro" id="IPR040528">
    <property type="entry name" value="Lectin-like"/>
</dbReference>
<dbReference type="InterPro" id="IPR025660">
    <property type="entry name" value="Pept_his_AS"/>
</dbReference>
<dbReference type="GO" id="GO:0006508">
    <property type="term" value="P:proteolysis"/>
    <property type="evidence" value="ECO:0007669"/>
    <property type="project" value="InterPro"/>
</dbReference>
<dbReference type="SUPFAM" id="SSF54001">
    <property type="entry name" value="Cysteine proteinases"/>
    <property type="match status" value="1"/>
</dbReference>
<evidence type="ECO:0000259" key="4">
    <source>
        <dbReference type="SMART" id="SM00645"/>
    </source>
</evidence>
<dbReference type="InterPro" id="IPR000668">
    <property type="entry name" value="Peptidase_C1A_C"/>
</dbReference>
<feature type="domain" description="Peptidase C1A papain C-terminal" evidence="4">
    <location>
        <begin position="77"/>
        <end position="335"/>
    </location>
</feature>
<dbReference type="PROSITE" id="PS00139">
    <property type="entry name" value="THIOL_PROTEASE_CYS"/>
    <property type="match status" value="1"/>
</dbReference>
<dbReference type="Pfam" id="PF18560">
    <property type="entry name" value="Lectin_like"/>
    <property type="match status" value="1"/>
</dbReference>
<protein>
    <submittedName>
        <fullName evidence="5">Synergist-CTERM protein sorting domain-containing protein</fullName>
    </submittedName>
</protein>
<name>A0A1X7IL79_9BACT</name>
<dbReference type="OrthoDB" id="3648721at2"/>
<feature type="region of interest" description="Disordered" evidence="2">
    <location>
        <begin position="819"/>
        <end position="842"/>
    </location>
</feature>
<evidence type="ECO:0000313" key="5">
    <source>
        <dbReference type="EMBL" id="SMG15286.1"/>
    </source>
</evidence>
<dbReference type="STRING" id="561720.SAMN06275492_10332"/>
<feature type="chain" id="PRO_5012191694" evidence="3">
    <location>
        <begin position="24"/>
        <end position="863"/>
    </location>
</feature>
<proteinExistence type="inferred from homology"/>
<accession>A0A1X7IL79</accession>
<comment type="similarity">
    <text evidence="1">Belongs to the peptidase C1 family.</text>
</comment>
<dbReference type="Pfam" id="PF00112">
    <property type="entry name" value="Peptidase_C1"/>
    <property type="match status" value="1"/>
</dbReference>
<dbReference type="PROSITE" id="PS00639">
    <property type="entry name" value="THIOL_PROTEASE_HIS"/>
    <property type="match status" value="1"/>
</dbReference>
<sequence length="863" mass="91325">MKLKNGLVMLTLLLLTLSASAWANEMAPVNPAFQRYMERSKGLSAGDAINGRTPSPVDLSHLAGVSVSGPHGKRGSFPAAYDLRDLGLVTPVRNQNPYGSCWTFSATASLESTALKAGLASPDYSEQFLAYFGYVDQSPSLVGFGNYSASDFPGVMNRGGDDFKAIALLARGTGAVNEADAPYGSVAPSASAPVSRFLRNVFYFYYDSDTRYQKASIENIKQALMSHGAVSVGMYAGDPQTGNWNNSPYFNPSTYASYIPSGNPDGLSVGRANHAVTVVGWDDDYSRSNFNSANLPPYDGAWIVKNSWGSTWGDNGYFYLSYYDAVIDTGAAYVGGDPATYDTVYQYDPLGWTGSFKPSGSVNDTAWMANVFTASEDSDLRAVSFYAGGVGNSYSISVYTGSVSGPISGTKAIDGQVGTLQAPGYYTVPLASSVALTSGQSFSVVVRLTTPGYDSPIAVERRIVGYSDKASASPGQSYFSADGSSWTDMTTFDPTANVCLKAFAVRRSSPAPASLSVTITPAAAVSAGAKWSVDGGGVWNDSGSSLAALAPGDYTVSYRPIRGWTTPSPERINLTSGSSRSLSGIYQEIQVGSLAVTASPLEAKSSSQGWRVSGDAVWASFDVARSIDRGTYRLEFGDVSGDKWYTPVSRDVLITGGETTSVSGVYVKKPDINGGTVSGDPVIAPLDVKITSCDITSADIASLLGLSDIESDSWLLVSDDTHYPVLETMEISLDSGKSSVVLSRSSDVSSSDRTYRRTVTFAFNYETVKYEIPSQPSKGWFSAYSTSDQSFELKDGSDYEKPRSVDGVLRDVKLLTAPLEAKSPAPGPGPAPDPDPSTGGGGCSLGLHPGLLLLALPVIFFRR</sequence>
<organism evidence="5 6">
    <name type="scientific">Dethiosulfovibrio salsuginis</name>
    <dbReference type="NCBI Taxonomy" id="561720"/>
    <lineage>
        <taxon>Bacteria</taxon>
        <taxon>Thermotogati</taxon>
        <taxon>Synergistota</taxon>
        <taxon>Synergistia</taxon>
        <taxon>Synergistales</taxon>
        <taxon>Dethiosulfovibrionaceae</taxon>
        <taxon>Dethiosulfovibrio</taxon>
    </lineage>
</organism>
<dbReference type="CDD" id="cd02248">
    <property type="entry name" value="Peptidase_C1A"/>
    <property type="match status" value="1"/>
</dbReference>
<dbReference type="GO" id="GO:0008234">
    <property type="term" value="F:cysteine-type peptidase activity"/>
    <property type="evidence" value="ECO:0007669"/>
    <property type="project" value="InterPro"/>
</dbReference>
<dbReference type="PANTHER" id="PTHR12411">
    <property type="entry name" value="CYSTEINE PROTEASE FAMILY C1-RELATED"/>
    <property type="match status" value="1"/>
</dbReference>
<dbReference type="InterPro" id="IPR000169">
    <property type="entry name" value="Pept_cys_AS"/>
</dbReference>
<dbReference type="EMBL" id="FXBB01000003">
    <property type="protein sequence ID" value="SMG15286.1"/>
    <property type="molecule type" value="Genomic_DNA"/>
</dbReference>
<feature type="signal peptide" evidence="3">
    <location>
        <begin position="1"/>
        <end position="23"/>
    </location>
</feature>
<evidence type="ECO:0000313" key="6">
    <source>
        <dbReference type="Proteomes" id="UP000193355"/>
    </source>
</evidence>
<dbReference type="SMART" id="SM00645">
    <property type="entry name" value="Pept_C1"/>
    <property type="match status" value="1"/>
</dbReference>
<dbReference type="InterPro" id="IPR038765">
    <property type="entry name" value="Papain-like_cys_pep_sf"/>
</dbReference>
<keyword evidence="3" id="KW-0732">Signal</keyword>
<gene>
    <name evidence="5" type="ORF">SAMN06275492_10332</name>
</gene>
<evidence type="ECO:0000256" key="2">
    <source>
        <dbReference type="SAM" id="MobiDB-lite"/>
    </source>
</evidence>
<dbReference type="AlphaFoldDB" id="A0A1X7IL79"/>